<keyword evidence="4" id="KW-0812">Transmembrane</keyword>
<proteinExistence type="predicted"/>
<dbReference type="eggNOG" id="COG2197">
    <property type="taxonomic scope" value="Bacteria"/>
</dbReference>
<dbReference type="Pfam" id="PF00196">
    <property type="entry name" value="GerE"/>
    <property type="match status" value="1"/>
</dbReference>
<sequence length="488" mass="52186">MERFKTSEGLTPLASGYLWMCAAVFAVLRISGSAVNIVFYASVAQDFGAAREIATLLGAAMYLVYALIARRRPRALNALVITVFTVALFLAFGVLIVVAVRFDLLIAFVAALFLRTMASASLVVIFAFCLLRLESFAQVAAVIAFGYLANYLLTPLVYAVPSPVLTAVWIAAAGIACAAFCGHFAQDGIGRVSSAQPVDDLELADPWAFLKPTHALFVCVFLFHTATGFAITFNEVGNAPVQIGAEGFAIVLVALYLVFVKGDRQEDTLFSFAALLVSAGLLVAPLAIATGQTTATPNTLIRFGGDCFTVLLWLVIAGVGRRNLFGMLPVLGFALACGSVGTTVGAVSGHAANAFVLGDPVDAMAVCLSLAFGFFAFLWVGFRSFSFSDTINGVRELSQVAANAQVEQVLESDEPQADVIAQRCAALAEEHGLTPRETEIFEMLARGRNGRFIMDHFVISRNTAKSHIKHVYSKLDVHSQQDLIDLVQ</sequence>
<dbReference type="AlphaFoldDB" id="C7N5W2"/>
<evidence type="ECO:0000256" key="2">
    <source>
        <dbReference type="ARBA" id="ARBA00023125"/>
    </source>
</evidence>
<dbReference type="PRINTS" id="PR00038">
    <property type="entry name" value="HTHLUXR"/>
</dbReference>
<feature type="transmembrane region" description="Helical" evidence="4">
    <location>
        <begin position="331"/>
        <end position="351"/>
    </location>
</feature>
<keyword evidence="1" id="KW-0805">Transcription regulation</keyword>
<accession>C7N5W2</accession>
<name>C7N5W2_SLAHD</name>
<evidence type="ECO:0000256" key="4">
    <source>
        <dbReference type="SAM" id="Phobius"/>
    </source>
</evidence>
<dbReference type="GO" id="GO:0003677">
    <property type="term" value="F:DNA binding"/>
    <property type="evidence" value="ECO:0007669"/>
    <property type="project" value="UniProtKB-KW"/>
</dbReference>
<dbReference type="PANTHER" id="PTHR44688:SF16">
    <property type="entry name" value="DNA-BINDING TRANSCRIPTIONAL ACTIVATOR DEVR_DOSR"/>
    <property type="match status" value="1"/>
</dbReference>
<dbReference type="CDD" id="cd06170">
    <property type="entry name" value="LuxR_C_like"/>
    <property type="match status" value="1"/>
</dbReference>
<keyword evidence="3" id="KW-0804">Transcription</keyword>
<keyword evidence="2 6" id="KW-0238">DNA-binding</keyword>
<dbReference type="SUPFAM" id="SSF46894">
    <property type="entry name" value="C-terminal effector domain of the bipartite response regulators"/>
    <property type="match status" value="1"/>
</dbReference>
<dbReference type="GO" id="GO:0006355">
    <property type="term" value="P:regulation of DNA-templated transcription"/>
    <property type="evidence" value="ECO:0007669"/>
    <property type="project" value="InterPro"/>
</dbReference>
<protein>
    <submittedName>
        <fullName evidence="6">Response regulator containing a CheY-like receiver domain and an HTH DNA-binding domain</fullName>
    </submittedName>
</protein>
<dbReference type="EMBL" id="CP001684">
    <property type="protein sequence ID" value="ACV22297.1"/>
    <property type="molecule type" value="Genomic_DNA"/>
</dbReference>
<feature type="domain" description="HTH luxR-type" evidence="5">
    <location>
        <begin position="426"/>
        <end position="488"/>
    </location>
</feature>
<feature type="transmembrane region" description="Helical" evidence="4">
    <location>
        <begin position="363"/>
        <end position="382"/>
    </location>
</feature>
<feature type="transmembrane region" description="Helical" evidence="4">
    <location>
        <begin position="269"/>
        <end position="288"/>
    </location>
</feature>
<feature type="transmembrane region" description="Helical" evidence="4">
    <location>
        <begin position="136"/>
        <end position="158"/>
    </location>
</feature>
<dbReference type="KEGG" id="shi:Shel_12700"/>
<dbReference type="SMART" id="SM00421">
    <property type="entry name" value="HTH_LUXR"/>
    <property type="match status" value="1"/>
</dbReference>
<gene>
    <name evidence="6" type="ordered locus">Shel_12700</name>
</gene>
<feature type="transmembrane region" description="Helical" evidence="4">
    <location>
        <begin position="300"/>
        <end position="319"/>
    </location>
</feature>
<evidence type="ECO:0000259" key="5">
    <source>
        <dbReference type="PROSITE" id="PS50043"/>
    </source>
</evidence>
<feature type="transmembrane region" description="Helical" evidence="4">
    <location>
        <begin position="104"/>
        <end position="129"/>
    </location>
</feature>
<dbReference type="RefSeq" id="WP_012798400.1">
    <property type="nucleotide sequence ID" value="NC_013165.1"/>
</dbReference>
<dbReference type="Proteomes" id="UP000002026">
    <property type="component" value="Chromosome"/>
</dbReference>
<feature type="transmembrane region" description="Helical" evidence="4">
    <location>
        <begin position="239"/>
        <end position="260"/>
    </location>
</feature>
<dbReference type="HOGENOM" id="CLU_027066_3_0_11"/>
<evidence type="ECO:0000256" key="1">
    <source>
        <dbReference type="ARBA" id="ARBA00023015"/>
    </source>
</evidence>
<feature type="transmembrane region" description="Helical" evidence="4">
    <location>
        <begin position="49"/>
        <end position="68"/>
    </location>
</feature>
<evidence type="ECO:0000313" key="6">
    <source>
        <dbReference type="EMBL" id="ACV22297.1"/>
    </source>
</evidence>
<dbReference type="STRING" id="471855.Shel_12700"/>
<reference evidence="6 7" key="1">
    <citation type="journal article" date="2009" name="Stand. Genomic Sci.">
        <title>Complete genome sequence of Slackia heliotrinireducens type strain (RHS 1).</title>
        <authorList>
            <person name="Pukall R."/>
            <person name="Lapidus A."/>
            <person name="Nolan M."/>
            <person name="Copeland A."/>
            <person name="Glavina Del Rio T."/>
            <person name="Lucas S."/>
            <person name="Chen F."/>
            <person name="Tice H."/>
            <person name="Cheng J.F."/>
            <person name="Chertkov O."/>
            <person name="Bruce D."/>
            <person name="Goodwin L."/>
            <person name="Kuske C."/>
            <person name="Brettin T."/>
            <person name="Detter J.C."/>
            <person name="Han C."/>
            <person name="Pitluck S."/>
            <person name="Pati A."/>
            <person name="Mavrommatis K."/>
            <person name="Ivanova N."/>
            <person name="Ovchinnikova G."/>
            <person name="Chen A."/>
            <person name="Palaniappan K."/>
            <person name="Schneider S."/>
            <person name="Rohde M."/>
            <person name="Chain P."/>
            <person name="D'haeseleer P."/>
            <person name="Goker M."/>
            <person name="Bristow J."/>
            <person name="Eisen J.A."/>
            <person name="Markowitz V."/>
            <person name="Kyrpides N.C."/>
            <person name="Klenk H.P."/>
            <person name="Hugenholtz P."/>
        </authorList>
    </citation>
    <scope>NUCLEOTIDE SEQUENCE [LARGE SCALE GENOMIC DNA]</scope>
    <source>
        <strain evidence="7">ATCC 29202 / DSM 20476 / NCTC 11029 / RHS 1</strain>
    </source>
</reference>
<keyword evidence="4" id="KW-0472">Membrane</keyword>
<dbReference type="Gene3D" id="1.10.10.10">
    <property type="entry name" value="Winged helix-like DNA-binding domain superfamily/Winged helix DNA-binding domain"/>
    <property type="match status" value="1"/>
</dbReference>
<dbReference type="PANTHER" id="PTHR44688">
    <property type="entry name" value="DNA-BINDING TRANSCRIPTIONAL ACTIVATOR DEVR_DOSR"/>
    <property type="match status" value="1"/>
</dbReference>
<feature type="transmembrane region" description="Helical" evidence="4">
    <location>
        <begin position="164"/>
        <end position="185"/>
    </location>
</feature>
<dbReference type="InterPro" id="IPR016032">
    <property type="entry name" value="Sig_transdc_resp-reg_C-effctor"/>
</dbReference>
<dbReference type="PROSITE" id="PS50043">
    <property type="entry name" value="HTH_LUXR_2"/>
    <property type="match status" value="1"/>
</dbReference>
<feature type="transmembrane region" description="Helical" evidence="4">
    <location>
        <begin position="215"/>
        <end position="233"/>
    </location>
</feature>
<keyword evidence="7" id="KW-1185">Reference proteome</keyword>
<evidence type="ECO:0000313" key="7">
    <source>
        <dbReference type="Proteomes" id="UP000002026"/>
    </source>
</evidence>
<evidence type="ECO:0000256" key="3">
    <source>
        <dbReference type="ARBA" id="ARBA00023163"/>
    </source>
</evidence>
<keyword evidence="4" id="KW-1133">Transmembrane helix</keyword>
<feature type="transmembrane region" description="Helical" evidence="4">
    <location>
        <begin position="75"/>
        <end position="98"/>
    </location>
</feature>
<feature type="transmembrane region" description="Helical" evidence="4">
    <location>
        <begin position="16"/>
        <end position="43"/>
    </location>
</feature>
<dbReference type="InterPro" id="IPR000792">
    <property type="entry name" value="Tscrpt_reg_LuxR_C"/>
</dbReference>
<dbReference type="InterPro" id="IPR036388">
    <property type="entry name" value="WH-like_DNA-bd_sf"/>
</dbReference>
<organism evidence="6 7">
    <name type="scientific">Slackia heliotrinireducens (strain ATCC 29202 / DSM 20476 / NCTC 11029 / RHS 1)</name>
    <name type="common">Peptococcus heliotrinreducens</name>
    <dbReference type="NCBI Taxonomy" id="471855"/>
    <lineage>
        <taxon>Bacteria</taxon>
        <taxon>Bacillati</taxon>
        <taxon>Actinomycetota</taxon>
        <taxon>Coriobacteriia</taxon>
        <taxon>Eggerthellales</taxon>
        <taxon>Eggerthellaceae</taxon>
        <taxon>Slackia</taxon>
    </lineage>
</organism>